<keyword evidence="2" id="KW-1185">Reference proteome</keyword>
<sequence>MHFLLIGAQQAKLRIKPAAPAAGRTHPAPSLLPTRASRKVIPLSIVPSTSIAPRRPTTASQPFGTMVPCSESHGAFRVGTCQQVKPATSLALSVCHHVD</sequence>
<protein>
    <submittedName>
        <fullName evidence="1">Uncharacterized protein</fullName>
    </submittedName>
</protein>
<dbReference type="EMBL" id="JAZHXJ010001550">
    <property type="protein sequence ID" value="KAL1844669.1"/>
    <property type="molecule type" value="Genomic_DNA"/>
</dbReference>
<accession>A0ABR3VSN1</accession>
<reference evidence="1 2" key="1">
    <citation type="journal article" date="2024" name="Commun. Biol.">
        <title>Comparative genomic analysis of thermophilic fungi reveals convergent evolutionary adaptations and gene losses.</title>
        <authorList>
            <person name="Steindorff A.S."/>
            <person name="Aguilar-Pontes M.V."/>
            <person name="Robinson A.J."/>
            <person name="Andreopoulos B."/>
            <person name="LaButti K."/>
            <person name="Kuo A."/>
            <person name="Mondo S."/>
            <person name="Riley R."/>
            <person name="Otillar R."/>
            <person name="Haridas S."/>
            <person name="Lipzen A."/>
            <person name="Grimwood J."/>
            <person name="Schmutz J."/>
            <person name="Clum A."/>
            <person name="Reid I.D."/>
            <person name="Moisan M.C."/>
            <person name="Butler G."/>
            <person name="Nguyen T.T.M."/>
            <person name="Dewar K."/>
            <person name="Conant G."/>
            <person name="Drula E."/>
            <person name="Henrissat B."/>
            <person name="Hansel C."/>
            <person name="Singer S."/>
            <person name="Hutchinson M.I."/>
            <person name="de Vries R.P."/>
            <person name="Natvig D.O."/>
            <person name="Powell A.J."/>
            <person name="Tsang A."/>
            <person name="Grigoriev I.V."/>
        </authorList>
    </citation>
    <scope>NUCLEOTIDE SEQUENCE [LARGE SCALE GENOMIC DNA]</scope>
    <source>
        <strain evidence="1 2">ATCC 24622</strain>
    </source>
</reference>
<name>A0ABR3VSN1_9PEZI</name>
<proteinExistence type="predicted"/>
<gene>
    <name evidence="1" type="ORF">VTK73DRAFT_2065</name>
</gene>
<comment type="caution">
    <text evidence="1">The sequence shown here is derived from an EMBL/GenBank/DDBJ whole genome shotgun (WGS) entry which is preliminary data.</text>
</comment>
<dbReference type="Proteomes" id="UP001586593">
    <property type="component" value="Unassembled WGS sequence"/>
</dbReference>
<evidence type="ECO:0000313" key="2">
    <source>
        <dbReference type="Proteomes" id="UP001586593"/>
    </source>
</evidence>
<organism evidence="1 2">
    <name type="scientific">Phialemonium thermophilum</name>
    <dbReference type="NCBI Taxonomy" id="223376"/>
    <lineage>
        <taxon>Eukaryota</taxon>
        <taxon>Fungi</taxon>
        <taxon>Dikarya</taxon>
        <taxon>Ascomycota</taxon>
        <taxon>Pezizomycotina</taxon>
        <taxon>Sordariomycetes</taxon>
        <taxon>Sordariomycetidae</taxon>
        <taxon>Cephalothecales</taxon>
        <taxon>Cephalothecaceae</taxon>
        <taxon>Phialemonium</taxon>
    </lineage>
</organism>
<evidence type="ECO:0000313" key="1">
    <source>
        <dbReference type="EMBL" id="KAL1844669.1"/>
    </source>
</evidence>